<dbReference type="PANTHER" id="PTHR15741">
    <property type="entry name" value="BASIC HELIX-LOOP-HELIX ZIP TRANSCRIPTION FACTOR"/>
    <property type="match status" value="1"/>
</dbReference>
<dbReference type="RefSeq" id="XP_019041760.1">
    <property type="nucleotide sequence ID" value="XM_019180732.1"/>
</dbReference>
<evidence type="ECO:0000256" key="1">
    <source>
        <dbReference type="ARBA" id="ARBA00004123"/>
    </source>
</evidence>
<keyword evidence="4" id="KW-0804">Transcription</keyword>
<dbReference type="PANTHER" id="PTHR15741:SF27">
    <property type="entry name" value="TRANSCRIPTION FACTOR AP-4"/>
    <property type="match status" value="1"/>
</dbReference>
<dbReference type="GO" id="GO:0000978">
    <property type="term" value="F:RNA polymerase II cis-regulatory region sequence-specific DNA binding"/>
    <property type="evidence" value="ECO:0007669"/>
    <property type="project" value="TreeGrafter"/>
</dbReference>
<evidence type="ECO:0000256" key="5">
    <source>
        <dbReference type="ARBA" id="ARBA00023242"/>
    </source>
</evidence>
<dbReference type="SUPFAM" id="SSF47459">
    <property type="entry name" value="HLH, helix-loop-helix DNA-binding domain"/>
    <property type="match status" value="1"/>
</dbReference>
<dbReference type="AlphaFoldDB" id="A0A1E3PAW9"/>
<dbReference type="STRING" id="683960.A0A1E3PAW9"/>
<dbReference type="GO" id="GO:0046983">
    <property type="term" value="F:protein dimerization activity"/>
    <property type="evidence" value="ECO:0007669"/>
    <property type="project" value="InterPro"/>
</dbReference>
<reference evidence="7 8" key="1">
    <citation type="journal article" date="2016" name="Proc. Natl. Acad. Sci. U.S.A.">
        <title>Comparative genomics of biotechnologically important yeasts.</title>
        <authorList>
            <person name="Riley R."/>
            <person name="Haridas S."/>
            <person name="Wolfe K.H."/>
            <person name="Lopes M.R."/>
            <person name="Hittinger C.T."/>
            <person name="Goeker M."/>
            <person name="Salamov A.A."/>
            <person name="Wisecaver J.H."/>
            <person name="Long T.M."/>
            <person name="Calvey C.H."/>
            <person name="Aerts A.L."/>
            <person name="Barry K.W."/>
            <person name="Choi C."/>
            <person name="Clum A."/>
            <person name="Coughlan A.Y."/>
            <person name="Deshpande S."/>
            <person name="Douglass A.P."/>
            <person name="Hanson S.J."/>
            <person name="Klenk H.-P."/>
            <person name="LaButti K.M."/>
            <person name="Lapidus A."/>
            <person name="Lindquist E.A."/>
            <person name="Lipzen A.M."/>
            <person name="Meier-Kolthoff J.P."/>
            <person name="Ohm R.A."/>
            <person name="Otillar R.P."/>
            <person name="Pangilinan J.L."/>
            <person name="Peng Y."/>
            <person name="Rokas A."/>
            <person name="Rosa C.A."/>
            <person name="Scheuner C."/>
            <person name="Sibirny A.A."/>
            <person name="Slot J.C."/>
            <person name="Stielow J.B."/>
            <person name="Sun H."/>
            <person name="Kurtzman C.P."/>
            <person name="Blackwell M."/>
            <person name="Grigoriev I.V."/>
            <person name="Jeffries T.W."/>
        </authorList>
    </citation>
    <scope>NUCLEOTIDE SEQUENCE [LARGE SCALE GENOMIC DNA]</scope>
    <source>
        <strain evidence="8">ATCC 58044 / CBS 1984 / NCYC 433 / NRRL Y-366-8</strain>
    </source>
</reference>
<keyword evidence="5" id="KW-0539">Nucleus</keyword>
<feature type="non-terminal residue" evidence="7">
    <location>
        <position position="1"/>
    </location>
</feature>
<evidence type="ECO:0000313" key="7">
    <source>
        <dbReference type="EMBL" id="ODQ62553.1"/>
    </source>
</evidence>
<evidence type="ECO:0000256" key="2">
    <source>
        <dbReference type="ARBA" id="ARBA00023015"/>
    </source>
</evidence>
<dbReference type="GO" id="GO:0005634">
    <property type="term" value="C:nucleus"/>
    <property type="evidence" value="ECO:0007669"/>
    <property type="project" value="UniProtKB-SubCell"/>
</dbReference>
<dbReference type="EMBL" id="KV454208">
    <property type="protein sequence ID" value="ODQ62553.1"/>
    <property type="molecule type" value="Genomic_DNA"/>
</dbReference>
<dbReference type="InterPro" id="IPR036638">
    <property type="entry name" value="HLH_DNA-bd_sf"/>
</dbReference>
<organism evidence="7 8">
    <name type="scientific">Wickerhamomyces anomalus (strain ATCC 58044 / CBS 1984 / NCYC 433 / NRRL Y-366-8)</name>
    <name type="common">Yeast</name>
    <name type="synonym">Hansenula anomala</name>
    <dbReference type="NCBI Taxonomy" id="683960"/>
    <lineage>
        <taxon>Eukaryota</taxon>
        <taxon>Fungi</taxon>
        <taxon>Dikarya</taxon>
        <taxon>Ascomycota</taxon>
        <taxon>Saccharomycotina</taxon>
        <taxon>Saccharomycetes</taxon>
        <taxon>Phaffomycetales</taxon>
        <taxon>Wickerhamomycetaceae</taxon>
        <taxon>Wickerhamomyces</taxon>
    </lineage>
</organism>
<feature type="domain" description="BHLH" evidence="6">
    <location>
        <begin position="12"/>
        <end position="64"/>
    </location>
</feature>
<proteinExistence type="predicted"/>
<evidence type="ECO:0000256" key="4">
    <source>
        <dbReference type="ARBA" id="ARBA00023163"/>
    </source>
</evidence>
<dbReference type="InterPro" id="IPR057072">
    <property type="entry name" value="bHLH_INO4"/>
</dbReference>
<dbReference type="GO" id="GO:0000981">
    <property type="term" value="F:DNA-binding transcription factor activity, RNA polymerase II-specific"/>
    <property type="evidence" value="ECO:0007669"/>
    <property type="project" value="TreeGrafter"/>
</dbReference>
<dbReference type="Gene3D" id="4.10.280.10">
    <property type="entry name" value="Helix-loop-helix DNA-binding domain"/>
    <property type="match status" value="1"/>
</dbReference>
<dbReference type="Proteomes" id="UP000094112">
    <property type="component" value="Unassembled WGS sequence"/>
</dbReference>
<evidence type="ECO:0000259" key="6">
    <source>
        <dbReference type="PROSITE" id="PS50888"/>
    </source>
</evidence>
<dbReference type="InterPro" id="IPR011598">
    <property type="entry name" value="bHLH_dom"/>
</dbReference>
<feature type="non-terminal residue" evidence="7">
    <location>
        <position position="86"/>
    </location>
</feature>
<comment type="subcellular location">
    <subcellularLocation>
        <location evidence="1">Nucleus</location>
    </subcellularLocation>
</comment>
<gene>
    <name evidence="7" type="ORF">WICANDRAFT_17209</name>
</gene>
<evidence type="ECO:0000313" key="8">
    <source>
        <dbReference type="Proteomes" id="UP000094112"/>
    </source>
</evidence>
<dbReference type="GeneID" id="30197978"/>
<keyword evidence="2" id="KW-0805">Transcription regulation</keyword>
<dbReference type="SMART" id="SM00353">
    <property type="entry name" value="HLH"/>
    <property type="match status" value="1"/>
</dbReference>
<dbReference type="InterPro" id="IPR052207">
    <property type="entry name" value="Max-like/E-box_TFs"/>
</dbReference>
<protein>
    <recommendedName>
        <fullName evidence="6">BHLH domain-containing protein</fullName>
    </recommendedName>
</protein>
<sequence length="86" mass="10067">KTKKTVFLTEEEKKKHHIESEHKRRQAIRDAFSRLVELVPELKPSDNRSEILILNKSADYLDALLEEQKSLVGQLEKKGVEVEERL</sequence>
<dbReference type="PROSITE" id="PS50888">
    <property type="entry name" value="BHLH"/>
    <property type="match status" value="1"/>
</dbReference>
<evidence type="ECO:0000256" key="3">
    <source>
        <dbReference type="ARBA" id="ARBA00023125"/>
    </source>
</evidence>
<dbReference type="Pfam" id="PF23181">
    <property type="entry name" value="bHLH_INO4"/>
    <property type="match status" value="1"/>
</dbReference>
<keyword evidence="3" id="KW-0238">DNA-binding</keyword>
<accession>A0A1E3PAW9</accession>
<name>A0A1E3PAW9_WICAA</name>
<dbReference type="OrthoDB" id="5778525at2759"/>
<keyword evidence="8" id="KW-1185">Reference proteome</keyword>